<evidence type="ECO:0000256" key="2">
    <source>
        <dbReference type="ARBA" id="ARBA00009190"/>
    </source>
</evidence>
<keyword evidence="8" id="KW-1185">Reference proteome</keyword>
<gene>
    <name evidence="7" type="ORF">SAMN02745751_00247</name>
</gene>
<dbReference type="Pfam" id="PF01169">
    <property type="entry name" value="GDT1"/>
    <property type="match status" value="2"/>
</dbReference>
<evidence type="ECO:0000256" key="6">
    <source>
        <dbReference type="RuleBase" id="RU365102"/>
    </source>
</evidence>
<dbReference type="AlphaFoldDB" id="A0A1M6ATR9"/>
<feature type="transmembrane region" description="Helical" evidence="6">
    <location>
        <begin position="66"/>
        <end position="84"/>
    </location>
</feature>
<reference evidence="7 8" key="1">
    <citation type="submission" date="2016-11" db="EMBL/GenBank/DDBJ databases">
        <authorList>
            <person name="Jaros S."/>
            <person name="Januszkiewicz K."/>
            <person name="Wedrychowicz H."/>
        </authorList>
    </citation>
    <scope>NUCLEOTIDE SEQUENCE [LARGE SCALE GENOMIC DNA]</scope>
    <source>
        <strain evidence="7 8">DSM 17477</strain>
    </source>
</reference>
<dbReference type="GO" id="GO:0016020">
    <property type="term" value="C:membrane"/>
    <property type="evidence" value="ECO:0007669"/>
    <property type="project" value="UniProtKB-SubCell"/>
</dbReference>
<dbReference type="PANTHER" id="PTHR12608">
    <property type="entry name" value="TRANSMEMBRANE PROTEIN HTP-1 RELATED"/>
    <property type="match status" value="1"/>
</dbReference>
<dbReference type="Proteomes" id="UP000184052">
    <property type="component" value="Unassembled WGS sequence"/>
</dbReference>
<dbReference type="STRING" id="1121476.SAMN02745751_00247"/>
<feature type="transmembrane region" description="Helical" evidence="6">
    <location>
        <begin position="165"/>
        <end position="185"/>
    </location>
</feature>
<dbReference type="InterPro" id="IPR001727">
    <property type="entry name" value="GDT1-like"/>
</dbReference>
<feature type="transmembrane region" description="Helical" evidence="6">
    <location>
        <begin position="197"/>
        <end position="216"/>
    </location>
</feature>
<protein>
    <recommendedName>
        <fullName evidence="6">GDT1 family protein</fullName>
    </recommendedName>
</protein>
<evidence type="ECO:0000256" key="3">
    <source>
        <dbReference type="ARBA" id="ARBA00022692"/>
    </source>
</evidence>
<comment type="similarity">
    <text evidence="2 6">Belongs to the GDT1 family.</text>
</comment>
<evidence type="ECO:0000256" key="4">
    <source>
        <dbReference type="ARBA" id="ARBA00022989"/>
    </source>
</evidence>
<dbReference type="PANTHER" id="PTHR12608:SF1">
    <property type="entry name" value="TRANSMEMBRANE PROTEIN 165"/>
    <property type="match status" value="1"/>
</dbReference>
<accession>A0A1M6ATR9</accession>
<name>A0A1M6ATR9_9FIRM</name>
<evidence type="ECO:0000256" key="1">
    <source>
        <dbReference type="ARBA" id="ARBA00004141"/>
    </source>
</evidence>
<evidence type="ECO:0000313" key="7">
    <source>
        <dbReference type="EMBL" id="SHI39919.1"/>
    </source>
</evidence>
<dbReference type="GO" id="GO:0046873">
    <property type="term" value="F:metal ion transmembrane transporter activity"/>
    <property type="evidence" value="ECO:0007669"/>
    <property type="project" value="InterPro"/>
</dbReference>
<dbReference type="EMBL" id="FQZL01000004">
    <property type="protein sequence ID" value="SHI39919.1"/>
    <property type="molecule type" value="Genomic_DNA"/>
</dbReference>
<keyword evidence="5 6" id="KW-0472">Membrane</keyword>
<keyword evidence="4 6" id="KW-1133">Transmembrane helix</keyword>
<keyword evidence="3 6" id="KW-0812">Transmembrane</keyword>
<dbReference type="RefSeq" id="WP_073045860.1">
    <property type="nucleotide sequence ID" value="NZ_FQZL01000004.1"/>
</dbReference>
<evidence type="ECO:0000313" key="8">
    <source>
        <dbReference type="Proteomes" id="UP000184052"/>
    </source>
</evidence>
<organism evidence="7 8">
    <name type="scientific">Dethiosulfatibacter aminovorans DSM 17477</name>
    <dbReference type="NCBI Taxonomy" id="1121476"/>
    <lineage>
        <taxon>Bacteria</taxon>
        <taxon>Bacillati</taxon>
        <taxon>Bacillota</taxon>
        <taxon>Tissierellia</taxon>
        <taxon>Dethiosulfatibacter</taxon>
    </lineage>
</organism>
<sequence length="338" mass="36913">MINEFIKAFSLIFLAEMGDKTQLLALAFATQYRLISVLTGIGIGAFLNHSLAIALGIYISSFIDGVIIQMIAGAAFVGFSIWTLRVEDEDDEDSGKTKGFGPVLTVAVAFFIGELGDKTQLTAVALAIDSSVPVLTLAGTVSGMLATGLLGIIVGRYIGGRIPELTVKIFASVIFMGLGLVKLYNSVPVRYLTTTNIVLFLLIVSVALAMSTYSIVRMKRQGMESALKARFRELQEYYVLMNSKIDSVCLGTGACVNCKGPDCPVDCIKSLVRCRLRLGTDMELDYLSQDFETSGKSFDKEKVIDCIRLTEEAMEIERNSDETRELETVMALLRELLD</sequence>
<proteinExistence type="inferred from homology"/>
<dbReference type="OrthoDB" id="9801356at2"/>
<feature type="transmembrane region" description="Helical" evidence="6">
    <location>
        <begin position="134"/>
        <end position="158"/>
    </location>
</feature>
<evidence type="ECO:0000256" key="5">
    <source>
        <dbReference type="ARBA" id="ARBA00023136"/>
    </source>
</evidence>
<feature type="transmembrane region" description="Helical" evidence="6">
    <location>
        <begin position="37"/>
        <end position="59"/>
    </location>
</feature>
<comment type="subcellular location">
    <subcellularLocation>
        <location evidence="1 6">Membrane</location>
        <topology evidence="1 6">Multi-pass membrane protein</topology>
    </subcellularLocation>
</comment>